<dbReference type="InterPro" id="IPR017946">
    <property type="entry name" value="PLC-like_Pdiesterase_TIM-brl"/>
</dbReference>
<dbReference type="PANTHER" id="PTHR43805:SF1">
    <property type="entry name" value="GP-PDE DOMAIN-CONTAINING PROTEIN"/>
    <property type="match status" value="1"/>
</dbReference>
<reference evidence="2" key="1">
    <citation type="submission" date="2024-05" db="EMBL/GenBank/DDBJ databases">
        <authorList>
            <person name="Cai S.Y."/>
            <person name="Jin L.M."/>
            <person name="Li H.R."/>
        </authorList>
    </citation>
    <scope>NUCLEOTIDE SEQUENCE</scope>
    <source>
        <strain evidence="2">A5-74</strain>
    </source>
</reference>
<proteinExistence type="predicted"/>
<dbReference type="GO" id="GO:0008081">
    <property type="term" value="F:phosphoric diester hydrolase activity"/>
    <property type="evidence" value="ECO:0007669"/>
    <property type="project" value="InterPro"/>
</dbReference>
<dbReference type="InterPro" id="IPR030395">
    <property type="entry name" value="GP_PDE_dom"/>
</dbReference>
<dbReference type="Gene3D" id="3.20.20.190">
    <property type="entry name" value="Phosphatidylinositol (PI) phosphodiesterase"/>
    <property type="match status" value="1"/>
</dbReference>
<evidence type="ECO:0000313" key="2">
    <source>
        <dbReference type="EMBL" id="XCG65628.1"/>
    </source>
</evidence>
<dbReference type="Pfam" id="PF03009">
    <property type="entry name" value="GDPD"/>
    <property type="match status" value="1"/>
</dbReference>
<dbReference type="CDD" id="cd08561">
    <property type="entry name" value="GDPD_cytoplasmic_ScUgpQ2_like"/>
    <property type="match status" value="1"/>
</dbReference>
<dbReference type="PANTHER" id="PTHR43805">
    <property type="entry name" value="GLYCEROPHOSPHORYL DIESTER PHOSPHODIESTERASE"/>
    <property type="match status" value="1"/>
</dbReference>
<name>A0AAU8DUI6_9ACTN</name>
<dbReference type="PROSITE" id="PS51704">
    <property type="entry name" value="GP_PDE"/>
    <property type="match status" value="1"/>
</dbReference>
<protein>
    <submittedName>
        <fullName evidence="2">Glycerophosphodiester phosphodiesterase</fullName>
    </submittedName>
</protein>
<feature type="domain" description="GP-PDE" evidence="1">
    <location>
        <begin position="10"/>
        <end position="248"/>
    </location>
</feature>
<dbReference type="SUPFAM" id="SSF51695">
    <property type="entry name" value="PLC-like phosphodiesterases"/>
    <property type="match status" value="1"/>
</dbReference>
<evidence type="ECO:0000259" key="1">
    <source>
        <dbReference type="PROSITE" id="PS51704"/>
    </source>
</evidence>
<dbReference type="GO" id="GO:0006629">
    <property type="term" value="P:lipid metabolic process"/>
    <property type="evidence" value="ECO:0007669"/>
    <property type="project" value="InterPro"/>
</dbReference>
<dbReference type="AlphaFoldDB" id="A0AAU8DUI6"/>
<dbReference type="RefSeq" id="WP_353651233.1">
    <property type="nucleotide sequence ID" value="NZ_CP159218.1"/>
</dbReference>
<accession>A0AAU8DUI6</accession>
<gene>
    <name evidence="2" type="ORF">ABLG96_10300</name>
</gene>
<organism evidence="2">
    <name type="scientific">Nakamurella sp. A5-74</name>
    <dbReference type="NCBI Taxonomy" id="3158264"/>
    <lineage>
        <taxon>Bacteria</taxon>
        <taxon>Bacillati</taxon>
        <taxon>Actinomycetota</taxon>
        <taxon>Actinomycetes</taxon>
        <taxon>Nakamurellales</taxon>
        <taxon>Nakamurellaceae</taxon>
        <taxon>Nakamurella</taxon>
    </lineage>
</organism>
<dbReference type="EMBL" id="CP159218">
    <property type="protein sequence ID" value="XCG65628.1"/>
    <property type="molecule type" value="Genomic_DNA"/>
</dbReference>
<sequence length="255" mass="27839">MTRYLDPAAPRGLAHRGWHLGEMAGLENSMAAFRRAVDEGFHYLETDVHATADGVAVAFHDVRLDRVTTGRGAIAAHTLAQLSDILIGGREHIPTLVEVLEAFPDTYLNVDPKSDAVTGPLLDALLATGAHDRVCIGSFSGRRLTSLRSILGPAVATSLAPSEVLRLLRAPRLFDRARLPEAGVVAAQVPVSARGVPLVTRRFIEAAHTRSIEVHVWTVNEATEMRRLLDLGVDGIITDRPDVLRSVYRERGLWR</sequence>